<feature type="domain" description="HMA" evidence="2">
    <location>
        <begin position="28"/>
        <end position="93"/>
    </location>
</feature>
<evidence type="ECO:0000313" key="5">
    <source>
        <dbReference type="Proteomes" id="UP000326831"/>
    </source>
</evidence>
<proteinExistence type="predicted"/>
<dbReference type="InterPro" id="IPR036163">
    <property type="entry name" value="HMA_dom_sf"/>
</dbReference>
<dbReference type="InterPro" id="IPR006121">
    <property type="entry name" value="HMA_dom"/>
</dbReference>
<dbReference type="EMBL" id="CP023701">
    <property type="protein sequence ID" value="QEU77589.1"/>
    <property type="molecule type" value="Genomic_DNA"/>
</dbReference>
<dbReference type="Pfam" id="PF00403">
    <property type="entry name" value="HMA"/>
    <property type="match status" value="1"/>
</dbReference>
<evidence type="ECO:0000313" key="4">
    <source>
        <dbReference type="EMBL" id="QEU77589.1"/>
    </source>
</evidence>
<reference evidence="4 5" key="2">
    <citation type="submission" date="2017-09" db="EMBL/GenBank/DDBJ databases">
        <authorList>
            <person name="Lee N."/>
            <person name="Cho B.-K."/>
        </authorList>
    </citation>
    <scope>NUCLEOTIDE SEQUENCE [LARGE SCALE GENOMIC DNA]</scope>
    <source>
        <strain evidence="4 5">ATCC 27467</strain>
    </source>
</reference>
<organism evidence="4 5">
    <name type="scientific">Streptomyces subrutilus</name>
    <dbReference type="NCBI Taxonomy" id="36818"/>
    <lineage>
        <taxon>Bacteria</taxon>
        <taxon>Bacillati</taxon>
        <taxon>Actinomycetota</taxon>
        <taxon>Actinomycetes</taxon>
        <taxon>Kitasatosporales</taxon>
        <taxon>Streptomycetaceae</taxon>
        <taxon>Streptomyces</taxon>
    </lineage>
</organism>
<reference evidence="3" key="3">
    <citation type="submission" date="2020-09" db="EMBL/GenBank/DDBJ databases">
        <authorList>
            <person name="Sun Q."/>
            <person name="Ohkuma M."/>
        </authorList>
    </citation>
    <scope>NUCLEOTIDE SEQUENCE</scope>
    <source>
        <strain evidence="3">JCM 4834</strain>
    </source>
</reference>
<dbReference type="AlphaFoldDB" id="A0A5P2UGN6"/>
<accession>A0A5P2UGN6</accession>
<dbReference type="PROSITE" id="PS01047">
    <property type="entry name" value="HMA_1"/>
    <property type="match status" value="1"/>
</dbReference>
<evidence type="ECO:0000256" key="1">
    <source>
        <dbReference type="ARBA" id="ARBA00022723"/>
    </source>
</evidence>
<name>A0A5P2UGN6_9ACTN</name>
<evidence type="ECO:0000259" key="2">
    <source>
        <dbReference type="PROSITE" id="PS50846"/>
    </source>
</evidence>
<dbReference type="PROSITE" id="PS50846">
    <property type="entry name" value="HMA_2"/>
    <property type="match status" value="1"/>
</dbReference>
<reference evidence="3" key="1">
    <citation type="journal article" date="2014" name="Int. J. Syst. Evol. Microbiol.">
        <title>Complete genome sequence of Corynebacterium casei LMG S-19264T (=DSM 44701T), isolated from a smear-ripened cheese.</title>
        <authorList>
            <consortium name="US DOE Joint Genome Institute (JGI-PGF)"/>
            <person name="Walter F."/>
            <person name="Albersmeier A."/>
            <person name="Kalinowski J."/>
            <person name="Ruckert C."/>
        </authorList>
    </citation>
    <scope>NUCLEOTIDE SEQUENCE</scope>
    <source>
        <strain evidence="3">JCM 4834</strain>
    </source>
</reference>
<dbReference type="RefSeq" id="WP_150516685.1">
    <property type="nucleotide sequence ID" value="NZ_BMVX01000008.1"/>
</dbReference>
<dbReference type="KEGG" id="ssub:CP968_04185"/>
<dbReference type="CDD" id="cd00371">
    <property type="entry name" value="HMA"/>
    <property type="match status" value="1"/>
</dbReference>
<dbReference type="Gene3D" id="3.30.70.100">
    <property type="match status" value="1"/>
</dbReference>
<dbReference type="GO" id="GO:0005507">
    <property type="term" value="F:copper ion binding"/>
    <property type="evidence" value="ECO:0007669"/>
    <property type="project" value="InterPro"/>
</dbReference>
<keyword evidence="1" id="KW-0479">Metal-binding</keyword>
<sequence length="96" mass="8900">MSSCCAPDGGCGTGAGASTTVTAVVDGTATVYRVSGMTCGHCETAISTSVGALDGVLGVDVDVAGGLVTVTAAGAPDDSAVAAAVGDAGYELTGRA</sequence>
<dbReference type="Proteomes" id="UP000326831">
    <property type="component" value="Chromosome"/>
</dbReference>
<evidence type="ECO:0000313" key="3">
    <source>
        <dbReference type="EMBL" id="GGZ64441.1"/>
    </source>
</evidence>
<dbReference type="InterPro" id="IPR000428">
    <property type="entry name" value="Cu-bd"/>
</dbReference>
<dbReference type="SUPFAM" id="SSF55008">
    <property type="entry name" value="HMA, heavy metal-associated domain"/>
    <property type="match status" value="1"/>
</dbReference>
<dbReference type="PRINTS" id="PR00944">
    <property type="entry name" value="CUEXPORT"/>
</dbReference>
<protein>
    <submittedName>
        <fullName evidence="4">Cation transporter</fullName>
    </submittedName>
</protein>
<keyword evidence="5" id="KW-1185">Reference proteome</keyword>
<dbReference type="Proteomes" id="UP000634660">
    <property type="component" value="Unassembled WGS sequence"/>
</dbReference>
<gene>
    <name evidence="4" type="ORF">CP968_04185</name>
    <name evidence="3" type="ORF">GCM10010371_25030</name>
</gene>
<dbReference type="GO" id="GO:0006825">
    <property type="term" value="P:copper ion transport"/>
    <property type="evidence" value="ECO:0007669"/>
    <property type="project" value="InterPro"/>
</dbReference>
<dbReference type="InterPro" id="IPR017969">
    <property type="entry name" value="Heavy-metal-associated_CS"/>
</dbReference>
<dbReference type="EMBL" id="BMVX01000008">
    <property type="protein sequence ID" value="GGZ64441.1"/>
    <property type="molecule type" value="Genomic_DNA"/>
</dbReference>